<evidence type="ECO:0000256" key="8">
    <source>
        <dbReference type="PROSITE-ProRule" id="PRU01360"/>
    </source>
</evidence>
<dbReference type="NCBIfam" id="TIGR04057">
    <property type="entry name" value="SusC_RagA_signa"/>
    <property type="match status" value="1"/>
</dbReference>
<dbReference type="PANTHER" id="PTHR30069">
    <property type="entry name" value="TONB-DEPENDENT OUTER MEMBRANE RECEPTOR"/>
    <property type="match status" value="1"/>
</dbReference>
<accession>A0ABS8MZS3</accession>
<dbReference type="PROSITE" id="PS52016">
    <property type="entry name" value="TONB_DEPENDENT_REC_3"/>
    <property type="match status" value="1"/>
</dbReference>
<feature type="chain" id="PRO_5047449444" evidence="9">
    <location>
        <begin position="23"/>
        <end position="1064"/>
    </location>
</feature>
<dbReference type="InterPro" id="IPR023997">
    <property type="entry name" value="TonB-dep_OMP_SusC/RagA_CS"/>
</dbReference>
<dbReference type="Gene3D" id="2.40.170.20">
    <property type="entry name" value="TonB-dependent receptor, beta-barrel domain"/>
    <property type="match status" value="1"/>
</dbReference>
<dbReference type="InterPro" id="IPR008969">
    <property type="entry name" value="CarboxyPept-like_regulatory"/>
</dbReference>
<evidence type="ECO:0000256" key="3">
    <source>
        <dbReference type="ARBA" id="ARBA00022452"/>
    </source>
</evidence>
<evidence type="ECO:0000256" key="6">
    <source>
        <dbReference type="ARBA" id="ARBA00023136"/>
    </source>
</evidence>
<sequence>MKVKFTWILTLLVALTMQFSFAQEKTISGIVSEAITGPIPGVNVNVKGTNIGVQTDFDGKYSIKAKQGDVLVFSYMGMQDMMAKVGTSSVINMVMKEDGKVLDEVVVVAFGTQKKQEITGAVSKIDSKMLENAQASNAVQSLTGKVAGVQISANSGQPGDAPQVRFRGIGSISSSNSPLYVIDGIPYNGDINAIATQDIESISFLKDASSNALYGSRGANGVIIVTTKKGQKGKLKVTYETKIGVNSRGVSEYNIIKNPGDYYKAVYNRVRNGLIYQGQTLTDAANTAAKNLIKGDSYSLGYNNYNVPNDQVINPATGEINPDAKLLYHDDWSKELFRDAIRQEHYLSLSSSSDNLSSFLSLGYLSDDGYTINSNFERITLRGNIDYTVSNKIKIGTNINYARSNQNAPISQVSSNTYSNLFGWARSIAPIYTIWERDANGKMLYNKDGSRVYDFNKSGNRPYGSNLNPYATTLLNTNLSEENKFGARAYVSIDFLRDFNFKYNLGYDLLSGYYLNTTTGLGGDAMGVNGRIGTATKNEYTFTNQQLLSWKKSYGVHSFDVLVGHESSDFISKMLVGQKSNIVIPDLTIISNATKYGYLDGYNDLYKVEGYFSRLNYNYKNKYFFNGSFRRDGSSVFAPENRWGNFYGYGAAWSIMKESFFPKTKWITDLRLKGSYGEQGNDNIYYPVTSRINHRNYFGSERNYYAYQTQYGIDPDSEGEAGVLNVFEANRNVKWEKSKNLNLGFDIVLFDKISIEAEYFERNVSDLIYNFPIPLSTGTSFVSKNIGNMGNKGIEVNLGVDIIKTENIDFNIWANGTHYKNKVTSLPIAFTDGRYRFEVGAPAYSYFLREYAGVDKSNGDALWYMDEKDTSGNLTGNKVTTNVYGNATQYLSKKDANPDVYGGFGTLFRIKNVTFQASFAYQFGGYMYDGVYQDAMYSGSDNIGQNYHKDVAKAWTTENPNSDIPRIDHISTFQMGTSDYFLIKSDYISLQDVSISYDFKNSKLVDLGIQSTKFSLMGSNLALWSERKGMDPRLNNLGSRTNNGQSLNVYGVMKSISFGLTVNF</sequence>
<evidence type="ECO:0000313" key="11">
    <source>
        <dbReference type="EMBL" id="MCC9073350.1"/>
    </source>
</evidence>
<comment type="subcellular location">
    <subcellularLocation>
        <location evidence="1 8">Cell outer membrane</location>
        <topology evidence="1 8">Multi-pass membrane protein</topology>
    </subcellularLocation>
</comment>
<comment type="caution">
    <text evidence="11">The sequence shown here is derived from an EMBL/GenBank/DDBJ whole genome shotgun (WGS) entry which is preliminary data.</text>
</comment>
<name>A0ABS8MZS3_9FLAO</name>
<dbReference type="Pfam" id="PF07715">
    <property type="entry name" value="Plug"/>
    <property type="match status" value="1"/>
</dbReference>
<dbReference type="PANTHER" id="PTHR30069:SF29">
    <property type="entry name" value="HEMOGLOBIN AND HEMOGLOBIN-HAPTOGLOBIN-BINDING PROTEIN 1-RELATED"/>
    <property type="match status" value="1"/>
</dbReference>
<dbReference type="Gene3D" id="2.170.130.10">
    <property type="entry name" value="TonB-dependent receptor, plug domain"/>
    <property type="match status" value="1"/>
</dbReference>
<dbReference type="NCBIfam" id="TIGR04056">
    <property type="entry name" value="OMP_RagA_SusC"/>
    <property type="match status" value="1"/>
</dbReference>
<gene>
    <name evidence="11" type="ORF">LNQ49_17365</name>
</gene>
<dbReference type="InterPro" id="IPR012910">
    <property type="entry name" value="Plug_dom"/>
</dbReference>
<evidence type="ECO:0000256" key="4">
    <source>
        <dbReference type="ARBA" id="ARBA00022692"/>
    </source>
</evidence>
<evidence type="ECO:0000256" key="1">
    <source>
        <dbReference type="ARBA" id="ARBA00004571"/>
    </source>
</evidence>
<keyword evidence="3 8" id="KW-1134">Transmembrane beta strand</keyword>
<evidence type="ECO:0000256" key="2">
    <source>
        <dbReference type="ARBA" id="ARBA00022448"/>
    </source>
</evidence>
<keyword evidence="6 8" id="KW-0472">Membrane</keyword>
<dbReference type="InterPro" id="IPR039426">
    <property type="entry name" value="TonB-dep_rcpt-like"/>
</dbReference>
<evidence type="ECO:0000256" key="9">
    <source>
        <dbReference type="SAM" id="SignalP"/>
    </source>
</evidence>
<dbReference type="EMBL" id="JAJJMO010000001">
    <property type="protein sequence ID" value="MCC9073350.1"/>
    <property type="molecule type" value="Genomic_DNA"/>
</dbReference>
<evidence type="ECO:0000256" key="7">
    <source>
        <dbReference type="ARBA" id="ARBA00023237"/>
    </source>
</evidence>
<dbReference type="InterPro" id="IPR036942">
    <property type="entry name" value="Beta-barrel_TonB_sf"/>
</dbReference>
<dbReference type="InterPro" id="IPR023996">
    <property type="entry name" value="TonB-dep_OMP_SusC/RagA"/>
</dbReference>
<keyword evidence="7 8" id="KW-0998">Cell outer membrane</keyword>
<keyword evidence="12" id="KW-1185">Reference proteome</keyword>
<dbReference type="Pfam" id="PF13715">
    <property type="entry name" value="CarbopepD_reg_2"/>
    <property type="match status" value="1"/>
</dbReference>
<evidence type="ECO:0000256" key="5">
    <source>
        <dbReference type="ARBA" id="ARBA00022729"/>
    </source>
</evidence>
<feature type="domain" description="TonB-dependent receptor plug" evidence="10">
    <location>
        <begin position="114"/>
        <end position="222"/>
    </location>
</feature>
<evidence type="ECO:0000313" key="12">
    <source>
        <dbReference type="Proteomes" id="UP001430919"/>
    </source>
</evidence>
<organism evidence="11 12">
    <name type="scientific">Flavobacterium pisciphilum</name>
    <dbReference type="NCBI Taxonomy" id="2893755"/>
    <lineage>
        <taxon>Bacteria</taxon>
        <taxon>Pseudomonadati</taxon>
        <taxon>Bacteroidota</taxon>
        <taxon>Flavobacteriia</taxon>
        <taxon>Flavobacteriales</taxon>
        <taxon>Flavobacteriaceae</taxon>
        <taxon>Flavobacterium</taxon>
    </lineage>
</organism>
<dbReference type="InterPro" id="IPR037066">
    <property type="entry name" value="Plug_dom_sf"/>
</dbReference>
<feature type="signal peptide" evidence="9">
    <location>
        <begin position="1"/>
        <end position="22"/>
    </location>
</feature>
<dbReference type="Gene3D" id="2.60.40.1120">
    <property type="entry name" value="Carboxypeptidase-like, regulatory domain"/>
    <property type="match status" value="1"/>
</dbReference>
<keyword evidence="4 8" id="KW-0812">Transmembrane</keyword>
<dbReference type="Proteomes" id="UP001430919">
    <property type="component" value="Unassembled WGS sequence"/>
</dbReference>
<protein>
    <submittedName>
        <fullName evidence="11">SusC/RagA family TonB-linked outer membrane protein</fullName>
    </submittedName>
</protein>
<keyword evidence="2 8" id="KW-0813">Transport</keyword>
<dbReference type="RefSeq" id="WP_229990285.1">
    <property type="nucleotide sequence ID" value="NZ_JAJJMO010000001.1"/>
</dbReference>
<evidence type="ECO:0000259" key="10">
    <source>
        <dbReference type="Pfam" id="PF07715"/>
    </source>
</evidence>
<reference evidence="11" key="1">
    <citation type="submission" date="2021-11" db="EMBL/GenBank/DDBJ databases">
        <title>Description of novel Flavobacterium species.</title>
        <authorList>
            <person name="Saticioglu I.B."/>
            <person name="Ay H."/>
            <person name="Altun S."/>
            <person name="Duman M."/>
        </authorList>
    </citation>
    <scope>NUCLEOTIDE SEQUENCE</scope>
    <source>
        <strain evidence="11">F-65</strain>
    </source>
</reference>
<keyword evidence="5 9" id="KW-0732">Signal</keyword>
<proteinExistence type="inferred from homology"/>
<comment type="similarity">
    <text evidence="8">Belongs to the TonB-dependent receptor family.</text>
</comment>
<dbReference type="SUPFAM" id="SSF49464">
    <property type="entry name" value="Carboxypeptidase regulatory domain-like"/>
    <property type="match status" value="1"/>
</dbReference>
<dbReference type="SUPFAM" id="SSF56935">
    <property type="entry name" value="Porins"/>
    <property type="match status" value="1"/>
</dbReference>